<protein>
    <submittedName>
        <fullName evidence="2">Uncharacterized protein</fullName>
    </submittedName>
</protein>
<reference evidence="2 3" key="1">
    <citation type="submission" date="2018-02" db="EMBL/GenBank/DDBJ databases">
        <title>The genomes of Aspergillus section Nigri reveals drivers in fungal speciation.</title>
        <authorList>
            <consortium name="DOE Joint Genome Institute"/>
            <person name="Vesth T.C."/>
            <person name="Nybo J."/>
            <person name="Theobald S."/>
            <person name="Brandl J."/>
            <person name="Frisvad J.C."/>
            <person name="Nielsen K.F."/>
            <person name="Lyhne E.K."/>
            <person name="Kogle M.E."/>
            <person name="Kuo A."/>
            <person name="Riley R."/>
            <person name="Clum A."/>
            <person name="Nolan M."/>
            <person name="Lipzen A."/>
            <person name="Salamov A."/>
            <person name="Henrissat B."/>
            <person name="Wiebenga A."/>
            <person name="De vries R.P."/>
            <person name="Grigoriev I.V."/>
            <person name="Mortensen U.H."/>
            <person name="Andersen M.R."/>
            <person name="Baker S.E."/>
        </authorList>
    </citation>
    <scope>NUCLEOTIDE SEQUENCE [LARGE SCALE GENOMIC DNA]</scope>
    <source>
        <strain evidence="2 3">CBS 707.79</strain>
    </source>
</reference>
<evidence type="ECO:0000313" key="3">
    <source>
        <dbReference type="Proteomes" id="UP000247810"/>
    </source>
</evidence>
<feature type="coiled-coil region" evidence="1">
    <location>
        <begin position="37"/>
        <end position="153"/>
    </location>
</feature>
<dbReference type="VEuPathDB" id="FungiDB:BO71DRAFT_372001"/>
<sequence>MGLFDLMSWNRRAVSVPATQQDEKCPRENAPVTLHDIEILRQRLTTVRTENRNLRHQCEVRGKQQKASNEKIKELDQALLRVDRELESQRRSEIQKVDELTRALHQAREEQRKALIVDKAKTEQHDHLLRQAREEASRSAKCHQEELNKLYNKLNTLQCGQANLGDDQIIDRMRSLNQNLESWVKVNFKDITKQISSTGLHGNGFPSTASQQRACVQVYITSLVYGYIFLPYQVGLDDKPCGHVLSWVEASVAGACSDTVRHTWRMATSVAMEAASRDSCEAIYANVINWVEGQFGILSSTSAESRRRQLREFLGRCAEFRIALNQHKQTFFFYCSPGGTEFCPKAMTFGGGDGQPEGKVRCSLWPAIVRRGDKNVIDILEPELVWTMH</sequence>
<name>A0A319DNA2_9EURO</name>
<dbReference type="OrthoDB" id="4501024at2759"/>
<dbReference type="AlphaFoldDB" id="A0A319DNA2"/>
<keyword evidence="1" id="KW-0175">Coiled coil</keyword>
<evidence type="ECO:0000256" key="1">
    <source>
        <dbReference type="SAM" id="Coils"/>
    </source>
</evidence>
<keyword evidence="3" id="KW-1185">Reference proteome</keyword>
<dbReference type="Proteomes" id="UP000247810">
    <property type="component" value="Unassembled WGS sequence"/>
</dbReference>
<evidence type="ECO:0000313" key="2">
    <source>
        <dbReference type="EMBL" id="PYH98154.1"/>
    </source>
</evidence>
<accession>A0A319DNA2</accession>
<dbReference type="EMBL" id="KZ825815">
    <property type="protein sequence ID" value="PYH98154.1"/>
    <property type="molecule type" value="Genomic_DNA"/>
</dbReference>
<gene>
    <name evidence="2" type="ORF">BO71DRAFT_372001</name>
</gene>
<proteinExistence type="predicted"/>
<organism evidence="2 3">
    <name type="scientific">Aspergillus ellipticus CBS 707.79</name>
    <dbReference type="NCBI Taxonomy" id="1448320"/>
    <lineage>
        <taxon>Eukaryota</taxon>
        <taxon>Fungi</taxon>
        <taxon>Dikarya</taxon>
        <taxon>Ascomycota</taxon>
        <taxon>Pezizomycotina</taxon>
        <taxon>Eurotiomycetes</taxon>
        <taxon>Eurotiomycetidae</taxon>
        <taxon>Eurotiales</taxon>
        <taxon>Aspergillaceae</taxon>
        <taxon>Aspergillus</taxon>
        <taxon>Aspergillus subgen. Circumdati</taxon>
    </lineage>
</organism>